<dbReference type="Gene3D" id="3.10.129.10">
    <property type="entry name" value="Hotdog Thioesterase"/>
    <property type="match status" value="1"/>
</dbReference>
<dbReference type="Proteomes" id="UP000014113">
    <property type="component" value="Unassembled WGS sequence"/>
</dbReference>
<sequence length="130" mass="14515">MLAMNQKAQQTMIVTQKETAQQVESGELAVFATPSLLALVEKTAWQSIASCLSAEQTTVGTNIVLDHLAPTPVGLQVTCHTNLTTIDRKRLVFSFEVYDEVDLIAKGTHERFIVNRMQFSEKAQQKLHQK</sequence>
<dbReference type="PIRSF" id="PIRSF014972">
    <property type="entry name" value="FlK"/>
    <property type="match status" value="1"/>
</dbReference>
<protein>
    <recommendedName>
        <fullName evidence="3">Fluoroacetyl-CoA-specific thioesterase-like domain-containing protein</fullName>
    </recommendedName>
</protein>
<feature type="binding site" evidence="2">
    <location>
        <position position="60"/>
    </location>
    <ligand>
        <name>CoA</name>
        <dbReference type="ChEBI" id="CHEBI:57287"/>
    </ligand>
</feature>
<feature type="active site" evidence="1">
    <location>
        <position position="67"/>
    </location>
</feature>
<dbReference type="PANTHER" id="PTHR36934:SF1">
    <property type="entry name" value="THIOESTERASE DOMAIN-CONTAINING PROTEIN"/>
    <property type="match status" value="1"/>
</dbReference>
<dbReference type="PANTHER" id="PTHR36934">
    <property type="entry name" value="BLR0278 PROTEIN"/>
    <property type="match status" value="1"/>
</dbReference>
<dbReference type="STRING" id="1121865.OMW_01193"/>
<dbReference type="SUPFAM" id="SSF54637">
    <property type="entry name" value="Thioesterase/thiol ester dehydrase-isomerase"/>
    <property type="match status" value="1"/>
</dbReference>
<feature type="binding site" evidence="2">
    <location>
        <position position="111"/>
    </location>
    <ligand>
        <name>substrate</name>
    </ligand>
</feature>
<dbReference type="RefSeq" id="WP_016183334.1">
    <property type="nucleotide sequence ID" value="NZ_JXKI01000001.1"/>
</dbReference>
<dbReference type="EMBL" id="ASWJ01000008">
    <property type="protein sequence ID" value="EOW80635.1"/>
    <property type="molecule type" value="Genomic_DNA"/>
</dbReference>
<evidence type="ECO:0000313" key="5">
    <source>
        <dbReference type="Proteomes" id="UP000014113"/>
    </source>
</evidence>
<reference evidence="4 5" key="1">
    <citation type="submission" date="2013-03" db="EMBL/GenBank/DDBJ databases">
        <title>The Genome Sequence of Enterococcus columbae ATCC_51263 (PacBio/Illumina hybrid assembly).</title>
        <authorList>
            <consortium name="The Broad Institute Genomics Platform"/>
            <consortium name="The Broad Institute Genome Sequencing Center for Infectious Disease"/>
            <person name="Earl A."/>
            <person name="Russ C."/>
            <person name="Gilmore M."/>
            <person name="Surin D."/>
            <person name="Walker B."/>
            <person name="Young S."/>
            <person name="Zeng Q."/>
            <person name="Gargeya S."/>
            <person name="Fitzgerald M."/>
            <person name="Haas B."/>
            <person name="Abouelleil A."/>
            <person name="Allen A.W."/>
            <person name="Alvarado L."/>
            <person name="Arachchi H.M."/>
            <person name="Berlin A.M."/>
            <person name="Chapman S.B."/>
            <person name="Gainer-Dewar J."/>
            <person name="Goldberg J."/>
            <person name="Griggs A."/>
            <person name="Gujja S."/>
            <person name="Hansen M."/>
            <person name="Howarth C."/>
            <person name="Imamovic A."/>
            <person name="Ireland A."/>
            <person name="Larimer J."/>
            <person name="McCowan C."/>
            <person name="Murphy C."/>
            <person name="Pearson M."/>
            <person name="Poon T.W."/>
            <person name="Priest M."/>
            <person name="Roberts A."/>
            <person name="Saif S."/>
            <person name="Shea T."/>
            <person name="Sisk P."/>
            <person name="Sykes S."/>
            <person name="Wortman J."/>
            <person name="Nusbaum C."/>
            <person name="Birren B."/>
        </authorList>
    </citation>
    <scope>NUCLEOTIDE SEQUENCE [LARGE SCALE GENOMIC DNA]</scope>
    <source>
        <strain evidence="4 5">ATCC 51263</strain>
    </source>
</reference>
<dbReference type="PATRIC" id="fig|1121865.3.peg.1164"/>
<dbReference type="Pfam" id="PF22636">
    <property type="entry name" value="FlK"/>
    <property type="match status" value="1"/>
</dbReference>
<proteinExistence type="predicted"/>
<dbReference type="eggNOG" id="COG5496">
    <property type="taxonomic scope" value="Bacteria"/>
</dbReference>
<keyword evidence="5" id="KW-1185">Reference proteome</keyword>
<accession>S1MVB3</accession>
<dbReference type="InterPro" id="IPR054485">
    <property type="entry name" value="FlK-like_dom"/>
</dbReference>
<feature type="active site" evidence="1">
    <location>
        <position position="41"/>
    </location>
</feature>
<name>S1MVB3_9ENTE</name>
<feature type="domain" description="Fluoroacetyl-CoA-specific thioesterase-like" evidence="3">
    <location>
        <begin position="14"/>
        <end position="116"/>
    </location>
</feature>
<dbReference type="InterPro" id="IPR025540">
    <property type="entry name" value="FlK"/>
</dbReference>
<evidence type="ECO:0000256" key="2">
    <source>
        <dbReference type="PIRSR" id="PIRSR014972-2"/>
    </source>
</evidence>
<dbReference type="OrthoDB" id="6902891at2"/>
<evidence type="ECO:0000256" key="1">
    <source>
        <dbReference type="PIRSR" id="PIRSR014972-1"/>
    </source>
</evidence>
<organism evidence="4 5">
    <name type="scientific">Enterococcus columbae DSM 7374 = ATCC 51263</name>
    <dbReference type="NCBI Taxonomy" id="1121865"/>
    <lineage>
        <taxon>Bacteria</taxon>
        <taxon>Bacillati</taxon>
        <taxon>Bacillota</taxon>
        <taxon>Bacilli</taxon>
        <taxon>Lactobacillales</taxon>
        <taxon>Enterococcaceae</taxon>
        <taxon>Enterococcus</taxon>
    </lineage>
</organism>
<feature type="binding site" evidence="2">
    <location>
        <position position="60"/>
    </location>
    <ligand>
        <name>substrate</name>
    </ligand>
</feature>
<evidence type="ECO:0000259" key="3">
    <source>
        <dbReference type="Pfam" id="PF22636"/>
    </source>
</evidence>
<gene>
    <name evidence="4" type="ORF">I568_01813</name>
</gene>
<dbReference type="InterPro" id="IPR029069">
    <property type="entry name" value="HotDog_dom_sf"/>
</dbReference>
<dbReference type="CDD" id="cd03440">
    <property type="entry name" value="hot_dog"/>
    <property type="match status" value="1"/>
</dbReference>
<evidence type="ECO:0000313" key="4">
    <source>
        <dbReference type="EMBL" id="EOW80635.1"/>
    </source>
</evidence>
<comment type="caution">
    <text evidence="4">The sequence shown here is derived from an EMBL/GenBank/DDBJ whole genome shotgun (WGS) entry which is preliminary data.</text>
</comment>
<dbReference type="AlphaFoldDB" id="S1MVB3"/>
<feature type="active site" evidence="1">
    <location>
        <position position="33"/>
    </location>
</feature>